<dbReference type="WBParaSite" id="EVEC_0001230301-mRNA-1">
    <property type="protein sequence ID" value="EVEC_0001230301-mRNA-1"/>
    <property type="gene ID" value="EVEC_0001230301"/>
</dbReference>
<reference evidence="4" key="1">
    <citation type="submission" date="2017-02" db="UniProtKB">
        <authorList>
            <consortium name="WormBaseParasite"/>
        </authorList>
    </citation>
    <scope>IDENTIFICATION</scope>
</reference>
<gene>
    <name evidence="2" type="ORF">EVEC_LOCUS11509</name>
</gene>
<dbReference type="EMBL" id="UXUI01012197">
    <property type="protein sequence ID" value="VDD96758.1"/>
    <property type="molecule type" value="Genomic_DNA"/>
</dbReference>
<dbReference type="Proteomes" id="UP000274131">
    <property type="component" value="Unassembled WGS sequence"/>
</dbReference>
<keyword evidence="3" id="KW-1185">Reference proteome</keyword>
<evidence type="ECO:0000313" key="4">
    <source>
        <dbReference type="WBParaSite" id="EVEC_0001230301-mRNA-1"/>
    </source>
</evidence>
<organism evidence="4">
    <name type="scientific">Enterobius vermicularis</name>
    <name type="common">Human pinworm</name>
    <dbReference type="NCBI Taxonomy" id="51028"/>
    <lineage>
        <taxon>Eukaryota</taxon>
        <taxon>Metazoa</taxon>
        <taxon>Ecdysozoa</taxon>
        <taxon>Nematoda</taxon>
        <taxon>Chromadorea</taxon>
        <taxon>Rhabditida</taxon>
        <taxon>Spirurina</taxon>
        <taxon>Oxyuridomorpha</taxon>
        <taxon>Oxyuroidea</taxon>
        <taxon>Oxyuridae</taxon>
        <taxon>Enterobius</taxon>
    </lineage>
</organism>
<dbReference type="OrthoDB" id="5917548at2759"/>
<name>A0A0N4VMW3_ENTVE</name>
<dbReference type="PANTHER" id="PTHR21523">
    <property type="match status" value="1"/>
</dbReference>
<dbReference type="Pfam" id="PF04870">
    <property type="entry name" value="Moulting_cycle"/>
    <property type="match status" value="1"/>
</dbReference>
<dbReference type="STRING" id="51028.A0A0N4VMW3"/>
<dbReference type="PANTHER" id="PTHR21523:SF44">
    <property type="entry name" value="MLT-TEN (MLT-10) RELATED"/>
    <property type="match status" value="1"/>
</dbReference>
<keyword evidence="1" id="KW-0472">Membrane</keyword>
<evidence type="ECO:0000313" key="3">
    <source>
        <dbReference type="Proteomes" id="UP000274131"/>
    </source>
</evidence>
<evidence type="ECO:0000313" key="2">
    <source>
        <dbReference type="EMBL" id="VDD96758.1"/>
    </source>
</evidence>
<feature type="transmembrane region" description="Helical" evidence="1">
    <location>
        <begin position="430"/>
        <end position="451"/>
    </location>
</feature>
<accession>A0A0N4VMW3</accession>
<keyword evidence="1" id="KW-1133">Transmembrane helix</keyword>
<dbReference type="InterPro" id="IPR006954">
    <property type="entry name" value="Mlt-10-like"/>
</dbReference>
<feature type="transmembrane region" description="Helical" evidence="1">
    <location>
        <begin position="457"/>
        <end position="477"/>
    </location>
</feature>
<feature type="transmembrane region" description="Helical" evidence="1">
    <location>
        <begin position="397"/>
        <end position="418"/>
    </location>
</feature>
<keyword evidence="1" id="KW-0812">Transmembrane</keyword>
<protein>
    <submittedName>
        <fullName evidence="4">ANK_REP_REGION domain-containing protein</fullName>
    </submittedName>
</protein>
<proteinExistence type="predicted"/>
<sequence length="538" mass="60276">MGKQSFDAVYNLHMHWYNYAIKALIGEMAKQLLNHLQPNERQLLAKCLRKVSEKSSVRKGAKCLIEARDRAKANRFYEGCNDPKTGYILCDTYEKSFITVDDNIDVGTHRKPTKREVSELIRTAIHGDKIKEVGNWATTYKKLLEFKKSIGATKKSDAAKVYQKRLYDIVFEKDLPDRQDHEKSSAPDYLLSPFSAVDNIKKKFKKTTTSFKFLSPRFAPIMPDKIDTASRILSPSIFSFYEDNSPDNIASIPKIMNKFGMEEQDQEAVLDVVMDISGTKKTVDISLDMLKKANNLGINDKISEATSKLSKAFKDLETSFSNRQKSDIDNNGFAFLEPNQLNTLIKKHGIKNPIDVGFDMNDYANQSEKQRHVSLWKSIEYFAGNKNQTRQKRQISVLAPIILSPYMFAPIFGLTVLGPVVLSPNIFSPLILNPAALSPFIMSPAIFMPFILSPYVLTPYILTPLLAAPFVLSPYCLSPNILNPYLLSPLILSPYVLSPDILSPQALGGSILSPNAFSPAILTESAIMASVLSPSFMS</sequence>
<dbReference type="AlphaFoldDB" id="A0A0N4VMW3"/>
<reference evidence="2 3" key="2">
    <citation type="submission" date="2018-10" db="EMBL/GenBank/DDBJ databases">
        <authorList>
            <consortium name="Pathogen Informatics"/>
        </authorList>
    </citation>
    <scope>NUCLEOTIDE SEQUENCE [LARGE SCALE GENOMIC DNA]</scope>
</reference>
<evidence type="ECO:0000256" key="1">
    <source>
        <dbReference type="SAM" id="Phobius"/>
    </source>
</evidence>